<sequence>MSRGGERGIALITAVLVVALAAMASTAILVSANIAIRRTANLQESELAWWYAAGVESWIKSVLERDLEDNAIDALTDMWAQQVDYLPVDEGFARGQVIDLQGRFNLNNLGTPDTAEYEQQLRVFVRLLGLVGAADEFQARAIAAAIRDWIDADREPTGADGAEDNDYLRLDVPYRAGNRMITSVSELLAIRGITPEIYQKLAGVVSALPQTGVPINVNTAPLPVLFALAAGPRPAIETFAAERLKKPAEDVQALFNLEGGYTAEDAPSAMMSVNSRFFMLRSEIFIGSGRVALYSFYFRPPGTAPAVYGRSIDVE</sequence>
<evidence type="ECO:0000256" key="9">
    <source>
        <dbReference type="ARBA" id="ARBA00023136"/>
    </source>
</evidence>
<dbReference type="Pfam" id="PF21687">
    <property type="entry name" value="T2SSK_1st"/>
    <property type="match status" value="1"/>
</dbReference>
<evidence type="ECO:0000256" key="7">
    <source>
        <dbReference type="ARBA" id="ARBA00022927"/>
    </source>
</evidence>
<keyword evidence="13" id="KW-1185">Reference proteome</keyword>
<evidence type="ECO:0000259" key="11">
    <source>
        <dbReference type="Pfam" id="PF21687"/>
    </source>
</evidence>
<reference evidence="12 13" key="1">
    <citation type="submission" date="2024-06" db="EMBL/GenBank/DDBJ databases">
        <authorList>
            <person name="Li Z."/>
            <person name="Jiang Y."/>
        </authorList>
    </citation>
    <scope>NUCLEOTIDE SEQUENCE [LARGE SCALE GENOMIC DNA]</scope>
    <source>
        <strain evidence="12 13">HSW-8</strain>
    </source>
</reference>
<dbReference type="Gene3D" id="3.30.1300.30">
    <property type="entry name" value="GSPII I/J protein-like"/>
    <property type="match status" value="1"/>
</dbReference>
<evidence type="ECO:0000256" key="4">
    <source>
        <dbReference type="ARBA" id="ARBA00022475"/>
    </source>
</evidence>
<protein>
    <recommendedName>
        <fullName evidence="10">Type II secretion system protein K</fullName>
    </recommendedName>
</protein>
<dbReference type="Gene3D" id="1.10.40.60">
    <property type="entry name" value="EpsJ-like"/>
    <property type="match status" value="2"/>
</dbReference>
<name>A0ABV2AD01_9GAMM</name>
<evidence type="ECO:0000256" key="3">
    <source>
        <dbReference type="ARBA" id="ARBA00022448"/>
    </source>
</evidence>
<comment type="subcellular location">
    <subcellularLocation>
        <location evidence="1 10">Cell inner membrane</location>
    </subcellularLocation>
</comment>
<dbReference type="InterPro" id="IPR049031">
    <property type="entry name" value="T2SSK_SAM-like_1st"/>
</dbReference>
<organism evidence="12 13">
    <name type="scientific">Sinimarinibacterium thermocellulolyticum</name>
    <dbReference type="NCBI Taxonomy" id="3170016"/>
    <lineage>
        <taxon>Bacteria</taxon>
        <taxon>Pseudomonadati</taxon>
        <taxon>Pseudomonadota</taxon>
        <taxon>Gammaproteobacteria</taxon>
        <taxon>Nevskiales</taxon>
        <taxon>Nevskiaceae</taxon>
        <taxon>Sinimarinibacterium</taxon>
    </lineage>
</organism>
<dbReference type="RefSeq" id="WP_352890490.1">
    <property type="nucleotide sequence ID" value="NZ_JBEPIJ010000021.1"/>
</dbReference>
<accession>A0ABV2AD01</accession>
<dbReference type="SUPFAM" id="SSF158544">
    <property type="entry name" value="GspK insert domain-like"/>
    <property type="match status" value="1"/>
</dbReference>
<dbReference type="InterPro" id="IPR038072">
    <property type="entry name" value="GspK_central_sf"/>
</dbReference>
<dbReference type="Proteomes" id="UP001465331">
    <property type="component" value="Unassembled WGS sequence"/>
</dbReference>
<dbReference type="SUPFAM" id="SSF54523">
    <property type="entry name" value="Pili subunits"/>
    <property type="match status" value="1"/>
</dbReference>
<comment type="caution">
    <text evidence="12">The sequence shown here is derived from an EMBL/GenBank/DDBJ whole genome shotgun (WGS) entry which is preliminary data.</text>
</comment>
<dbReference type="PANTHER" id="PTHR38831:SF1">
    <property type="entry name" value="TYPE II SECRETION SYSTEM PROTEIN K-RELATED"/>
    <property type="match status" value="1"/>
</dbReference>
<evidence type="ECO:0000256" key="5">
    <source>
        <dbReference type="ARBA" id="ARBA00022519"/>
    </source>
</evidence>
<comment type="similarity">
    <text evidence="2 10">Belongs to the GSP K family.</text>
</comment>
<keyword evidence="6" id="KW-0812">Transmembrane</keyword>
<dbReference type="PIRSF" id="PIRSF002786">
    <property type="entry name" value="XcpX"/>
    <property type="match status" value="1"/>
</dbReference>
<evidence type="ECO:0000256" key="2">
    <source>
        <dbReference type="ARBA" id="ARBA00007246"/>
    </source>
</evidence>
<evidence type="ECO:0000256" key="10">
    <source>
        <dbReference type="PIRNR" id="PIRNR002786"/>
    </source>
</evidence>
<dbReference type="InterPro" id="IPR005628">
    <property type="entry name" value="GspK"/>
</dbReference>
<keyword evidence="8" id="KW-1133">Transmembrane helix</keyword>
<evidence type="ECO:0000256" key="6">
    <source>
        <dbReference type="ARBA" id="ARBA00022692"/>
    </source>
</evidence>
<dbReference type="NCBIfam" id="NF037980">
    <property type="entry name" value="T2SS_GspK"/>
    <property type="match status" value="1"/>
</dbReference>
<evidence type="ECO:0000256" key="1">
    <source>
        <dbReference type="ARBA" id="ARBA00004533"/>
    </source>
</evidence>
<keyword evidence="3 10" id="KW-0813">Transport</keyword>
<dbReference type="PANTHER" id="PTHR38831">
    <property type="entry name" value="TYPE II SECRETION SYSTEM PROTEIN K"/>
    <property type="match status" value="1"/>
</dbReference>
<keyword evidence="5 10" id="KW-0997">Cell inner membrane</keyword>
<dbReference type="EMBL" id="JBEPIJ010000021">
    <property type="protein sequence ID" value="MES0875115.1"/>
    <property type="molecule type" value="Genomic_DNA"/>
</dbReference>
<feature type="domain" description="T2SS protein K first SAM-like" evidence="11">
    <location>
        <begin position="102"/>
        <end position="210"/>
    </location>
</feature>
<keyword evidence="7" id="KW-0653">Protein transport</keyword>
<dbReference type="InterPro" id="IPR045584">
    <property type="entry name" value="Pilin-like"/>
</dbReference>
<keyword evidence="9 10" id="KW-0472">Membrane</keyword>
<evidence type="ECO:0000256" key="8">
    <source>
        <dbReference type="ARBA" id="ARBA00022989"/>
    </source>
</evidence>
<evidence type="ECO:0000313" key="13">
    <source>
        <dbReference type="Proteomes" id="UP001465331"/>
    </source>
</evidence>
<proteinExistence type="inferred from homology"/>
<evidence type="ECO:0000313" key="12">
    <source>
        <dbReference type="EMBL" id="MES0875115.1"/>
    </source>
</evidence>
<gene>
    <name evidence="12" type="primary">gspK</name>
    <name evidence="12" type="ORF">ABSH63_14020</name>
</gene>
<keyword evidence="4 10" id="KW-1003">Cell membrane</keyword>